<dbReference type="PROSITE" id="PS00455">
    <property type="entry name" value="AMP_BINDING"/>
    <property type="match status" value="1"/>
</dbReference>
<evidence type="ECO:0000259" key="6">
    <source>
        <dbReference type="Pfam" id="PF13193"/>
    </source>
</evidence>
<dbReference type="NCBIfam" id="NF002937">
    <property type="entry name" value="PRK03584.1"/>
    <property type="match status" value="1"/>
</dbReference>
<dbReference type="InterPro" id="IPR000873">
    <property type="entry name" value="AMP-dep_synth/lig_dom"/>
</dbReference>
<dbReference type="SUPFAM" id="SSF56801">
    <property type="entry name" value="Acetyl-CoA synthetase-like"/>
    <property type="match status" value="1"/>
</dbReference>
<dbReference type="Pfam" id="PF00501">
    <property type="entry name" value="AMP-binding"/>
    <property type="match status" value="1"/>
</dbReference>
<accession>A0ABU5E5G6</accession>
<comment type="caution">
    <text evidence="8">The sequence shown here is derived from an EMBL/GenBank/DDBJ whole genome shotgun (WGS) entry which is preliminary data.</text>
</comment>
<gene>
    <name evidence="8" type="ORF">SMD27_00875</name>
</gene>
<dbReference type="InterPro" id="IPR020845">
    <property type="entry name" value="AMP-binding_CS"/>
</dbReference>
<evidence type="ECO:0000259" key="5">
    <source>
        <dbReference type="Pfam" id="PF00501"/>
    </source>
</evidence>
<dbReference type="InterPro" id="IPR032387">
    <property type="entry name" value="ACAS_N"/>
</dbReference>
<evidence type="ECO:0000313" key="9">
    <source>
        <dbReference type="Proteomes" id="UP001279642"/>
    </source>
</evidence>
<dbReference type="GO" id="GO:0030729">
    <property type="term" value="F:acetoacetate-CoA ligase activity"/>
    <property type="evidence" value="ECO:0007669"/>
    <property type="project" value="UniProtKB-EC"/>
</dbReference>
<dbReference type="Pfam" id="PF13193">
    <property type="entry name" value="AMP-binding_C"/>
    <property type="match status" value="1"/>
</dbReference>
<sequence length="659" mass="73559">MTDMLWQPTPDQILDTNMTRFRTQVARDWLIDLPDTAALWQWSVTEIEQFWLSLWRFSEVIADGPGQAVLVDGHKMPGAQFFPEARLNFAENLLRYSHVPANADKDAIVFWGEDKVKRRLSHAELWDRVLRLASHLRSLGLQPGDRVAGFMPNMPETVIGALAASAIGCTWSSCSPDFGVQGVLDRFGQIEPRVLLTADGYWYNGKSHDSLGRVAEFLKGLPTVEQVIVVPYLAGRPDISALPKALLITDALEQQPALGDAESFEFARLPFNHPLYIMYSSGTTGAPKCIVHGAGGTLLQHLKEHKLHGDVKPGDRVFYFTTCGWMMWNWLISGLASGAALMLYDGSPFAPDGNILFDYAQAEKFTLFGTSAKYIDACAKADIQPIRTHDLSSVRMLASTGSPLVPESFDYVYEKVKKDLCLASISGGTDIISCFLLGNPTGPVWRGEIQMRGLGMAVEVWNDEGKPVRGEKGELVCTRPFPAMPIGFWNDPDNKRYKAAYFERYPNIWHHGDYIELTEHGGIIVFGRSDAVLNPGGVRIGTAEIYRQVEQLPEVIESIVIGQDWQHDVRVVLFVRLREGVKLDEQLMAKIKTQIRNNTTPRHVPAKIIQVADIPRTKSGKIVELAVRDIVHGRPIKNKEALANPEALDLYKDLRELQS</sequence>
<organism evidence="8 9">
    <name type="scientific">Dongia soli</name>
    <dbReference type="NCBI Taxonomy" id="600628"/>
    <lineage>
        <taxon>Bacteria</taxon>
        <taxon>Pseudomonadati</taxon>
        <taxon>Pseudomonadota</taxon>
        <taxon>Alphaproteobacteria</taxon>
        <taxon>Rhodospirillales</taxon>
        <taxon>Dongiaceae</taxon>
        <taxon>Dongia</taxon>
    </lineage>
</organism>
<dbReference type="EMBL" id="JAXCLW010000001">
    <property type="protein sequence ID" value="MDY0881384.1"/>
    <property type="molecule type" value="Genomic_DNA"/>
</dbReference>
<keyword evidence="3" id="KW-0547">Nucleotide-binding</keyword>
<evidence type="ECO:0000313" key="8">
    <source>
        <dbReference type="EMBL" id="MDY0881384.1"/>
    </source>
</evidence>
<evidence type="ECO:0000259" key="7">
    <source>
        <dbReference type="Pfam" id="PF16177"/>
    </source>
</evidence>
<dbReference type="InterPro" id="IPR025110">
    <property type="entry name" value="AMP-bd_C"/>
</dbReference>
<evidence type="ECO:0000256" key="3">
    <source>
        <dbReference type="ARBA" id="ARBA00022741"/>
    </source>
</evidence>
<feature type="domain" description="Acetyl-coenzyme A synthetase N-terminal" evidence="7">
    <location>
        <begin position="37"/>
        <end position="92"/>
    </location>
</feature>
<dbReference type="InterPro" id="IPR045851">
    <property type="entry name" value="AMP-bd_C_sf"/>
</dbReference>
<protein>
    <submittedName>
        <fullName evidence="8">Acetoacetate--CoA ligase</fullName>
        <ecNumber evidence="8">6.2.1.16</ecNumber>
    </submittedName>
</protein>
<name>A0ABU5E5G6_9PROT</name>
<dbReference type="InterPro" id="IPR042099">
    <property type="entry name" value="ANL_N_sf"/>
</dbReference>
<keyword evidence="9" id="KW-1185">Reference proteome</keyword>
<evidence type="ECO:0000256" key="1">
    <source>
        <dbReference type="ARBA" id="ARBA00006432"/>
    </source>
</evidence>
<comment type="similarity">
    <text evidence="1">Belongs to the ATP-dependent AMP-binding enzyme family.</text>
</comment>
<dbReference type="Pfam" id="PF16177">
    <property type="entry name" value="ACAS_N"/>
    <property type="match status" value="1"/>
</dbReference>
<keyword evidence="4" id="KW-0067">ATP-binding</keyword>
<dbReference type="RefSeq" id="WP_320507524.1">
    <property type="nucleotide sequence ID" value="NZ_JAXCLW010000001.1"/>
</dbReference>
<dbReference type="EC" id="6.2.1.16" evidence="8"/>
<dbReference type="Proteomes" id="UP001279642">
    <property type="component" value="Unassembled WGS sequence"/>
</dbReference>
<dbReference type="Gene3D" id="3.30.300.30">
    <property type="match status" value="1"/>
</dbReference>
<evidence type="ECO:0000256" key="4">
    <source>
        <dbReference type="ARBA" id="ARBA00022840"/>
    </source>
</evidence>
<dbReference type="NCBIfam" id="TIGR01217">
    <property type="entry name" value="ac_ac_CoA_syn"/>
    <property type="match status" value="1"/>
</dbReference>
<feature type="domain" description="AMP-binding enzyme C-terminal" evidence="6">
    <location>
        <begin position="551"/>
        <end position="621"/>
    </location>
</feature>
<feature type="domain" description="AMP-dependent synthetase/ligase" evidence="5">
    <location>
        <begin position="101"/>
        <end position="480"/>
    </location>
</feature>
<proteinExistence type="inferred from homology"/>
<dbReference type="InterPro" id="IPR005914">
    <property type="entry name" value="Acac_CoA_synth"/>
</dbReference>
<keyword evidence="2 8" id="KW-0436">Ligase</keyword>
<evidence type="ECO:0000256" key="2">
    <source>
        <dbReference type="ARBA" id="ARBA00022598"/>
    </source>
</evidence>
<dbReference type="CDD" id="cd05943">
    <property type="entry name" value="AACS"/>
    <property type="match status" value="1"/>
</dbReference>
<dbReference type="PANTHER" id="PTHR42921:SF1">
    <property type="entry name" value="ACETOACETYL-COA SYNTHETASE"/>
    <property type="match status" value="1"/>
</dbReference>
<dbReference type="Gene3D" id="3.40.50.12780">
    <property type="entry name" value="N-terminal domain of ligase-like"/>
    <property type="match status" value="1"/>
</dbReference>
<dbReference type="PANTHER" id="PTHR42921">
    <property type="entry name" value="ACETOACETYL-COA SYNTHETASE"/>
    <property type="match status" value="1"/>
</dbReference>
<reference evidence="8 9" key="1">
    <citation type="journal article" date="2016" name="Antonie Van Leeuwenhoek">
        <title>Dongia soli sp. nov., isolated from soil from Dokdo, Korea.</title>
        <authorList>
            <person name="Kim D.U."/>
            <person name="Lee H."/>
            <person name="Kim H."/>
            <person name="Kim S.G."/>
            <person name="Ka J.O."/>
        </authorList>
    </citation>
    <scope>NUCLEOTIDE SEQUENCE [LARGE SCALE GENOMIC DNA]</scope>
    <source>
        <strain evidence="8 9">D78</strain>
    </source>
</reference>